<proteinExistence type="predicted"/>
<organism evidence="2 3">
    <name type="scientific">Rhizophagus irregularis</name>
    <dbReference type="NCBI Taxonomy" id="588596"/>
    <lineage>
        <taxon>Eukaryota</taxon>
        <taxon>Fungi</taxon>
        <taxon>Fungi incertae sedis</taxon>
        <taxon>Mucoromycota</taxon>
        <taxon>Glomeromycotina</taxon>
        <taxon>Glomeromycetes</taxon>
        <taxon>Glomerales</taxon>
        <taxon>Glomeraceae</taxon>
        <taxon>Rhizophagus</taxon>
    </lineage>
</organism>
<reference evidence="2 3" key="1">
    <citation type="submission" date="2016-04" db="EMBL/GenBank/DDBJ databases">
        <title>Genome analyses suggest a sexual origin of heterokaryosis in a supposedly ancient asexual fungus.</title>
        <authorList>
            <person name="Ropars J."/>
            <person name="Sedzielewska K."/>
            <person name="Noel J."/>
            <person name="Charron P."/>
            <person name="Farinelli L."/>
            <person name="Marton T."/>
            <person name="Kruger M."/>
            <person name="Pelin A."/>
            <person name="Brachmann A."/>
            <person name="Corradi N."/>
        </authorList>
    </citation>
    <scope>NUCLEOTIDE SEQUENCE [LARGE SCALE GENOMIC DNA]</scope>
    <source>
        <strain evidence="2 3">A5</strain>
    </source>
</reference>
<dbReference type="EMBL" id="LLXJ01000895">
    <property type="protein sequence ID" value="PKC05284.1"/>
    <property type="molecule type" value="Genomic_DNA"/>
</dbReference>
<feature type="compositionally biased region" description="Basic and acidic residues" evidence="1">
    <location>
        <begin position="21"/>
        <end position="35"/>
    </location>
</feature>
<reference evidence="2 3" key="2">
    <citation type="submission" date="2017-09" db="EMBL/GenBank/DDBJ databases">
        <title>Extensive intraspecific genome diversity in a model arbuscular mycorrhizal fungus.</title>
        <authorList>
            <person name="Chen E.C."/>
            <person name="Morin E."/>
            <person name="Beaudet D."/>
            <person name="Noel J."/>
            <person name="Ndikumana S."/>
            <person name="Charron P."/>
            <person name="St-Onge C."/>
            <person name="Giorgi J."/>
            <person name="Grigoriev I.V."/>
            <person name="Roux C."/>
            <person name="Martin F.M."/>
            <person name="Corradi N."/>
        </authorList>
    </citation>
    <scope>NUCLEOTIDE SEQUENCE [LARGE SCALE GENOMIC DNA]</scope>
    <source>
        <strain evidence="2 3">A5</strain>
    </source>
</reference>
<comment type="caution">
    <text evidence="2">The sequence shown here is derived from an EMBL/GenBank/DDBJ whole genome shotgun (WGS) entry which is preliminary data.</text>
</comment>
<dbReference type="VEuPathDB" id="FungiDB:FUN_011684"/>
<dbReference type="VEuPathDB" id="FungiDB:RhiirA1_413821"/>
<evidence type="ECO:0000313" key="2">
    <source>
        <dbReference type="EMBL" id="PKC05284.1"/>
    </source>
</evidence>
<feature type="region of interest" description="Disordered" evidence="1">
    <location>
        <begin position="21"/>
        <end position="61"/>
    </location>
</feature>
<dbReference type="AlphaFoldDB" id="A0A2N0PEN2"/>
<sequence length="221" mass="25944">MIWKWGAFLIEKHKKKVNDEIRQRKQEKKLRDQLSTREVSSTPLSDNNMSKISVGPPCQNSHRKKVSLAQLFNKRRVLSMAQSCYPGRDLLWYYYEEEFLNQDRATTHNNKGEIGEKKANGMIYDKILEVLLFFVKKRSEETGLRLPEDTPAKAEEDDPFIKIFEYLEERQNETDRTWATCLQERLGSAKQSRSSPSSFKFRKFHHYDVCKDGSSKAIAKK</sequence>
<dbReference type="VEuPathDB" id="FungiDB:RhiirFUN_016767"/>
<dbReference type="Proteomes" id="UP000232722">
    <property type="component" value="Unassembled WGS sequence"/>
</dbReference>
<dbReference type="VEuPathDB" id="FungiDB:RhiirFUN_016768"/>
<feature type="compositionally biased region" description="Polar residues" evidence="1">
    <location>
        <begin position="36"/>
        <end position="51"/>
    </location>
</feature>
<protein>
    <submittedName>
        <fullName evidence="2">Uncharacterized protein</fullName>
    </submittedName>
</protein>
<evidence type="ECO:0000256" key="1">
    <source>
        <dbReference type="SAM" id="MobiDB-lite"/>
    </source>
</evidence>
<accession>A0A2N0PEN2</accession>
<gene>
    <name evidence="2" type="ORF">RhiirA5_421094</name>
</gene>
<evidence type="ECO:0000313" key="3">
    <source>
        <dbReference type="Proteomes" id="UP000232722"/>
    </source>
</evidence>
<name>A0A2N0PEN2_9GLOM</name>